<evidence type="ECO:0000256" key="2">
    <source>
        <dbReference type="ARBA" id="ARBA00022553"/>
    </source>
</evidence>
<feature type="region of interest" description="Disordered" evidence="3">
    <location>
        <begin position="567"/>
        <end position="588"/>
    </location>
</feature>
<feature type="compositionally biased region" description="Low complexity" evidence="3">
    <location>
        <begin position="204"/>
        <end position="213"/>
    </location>
</feature>
<feature type="compositionally biased region" description="Basic and acidic residues" evidence="3">
    <location>
        <begin position="311"/>
        <end position="329"/>
    </location>
</feature>
<gene>
    <name evidence="6" type="ORF">Ocin01_00578</name>
</gene>
<dbReference type="InterPro" id="IPR019381">
    <property type="entry name" value="PACS1/2_C"/>
</dbReference>
<comment type="similarity">
    <text evidence="1">Belongs to the PACS family.</text>
</comment>
<dbReference type="Pfam" id="PF10254">
    <property type="entry name" value="Pacs-1"/>
    <property type="match status" value="1"/>
</dbReference>
<evidence type="ECO:0000256" key="3">
    <source>
        <dbReference type="SAM" id="MobiDB-lite"/>
    </source>
</evidence>
<dbReference type="GO" id="GO:0072659">
    <property type="term" value="P:protein localization to plasma membrane"/>
    <property type="evidence" value="ECO:0007669"/>
    <property type="project" value="TreeGrafter"/>
</dbReference>
<dbReference type="OrthoDB" id="28829at2759"/>
<dbReference type="OMA" id="AKNQNTM"/>
<protein>
    <submittedName>
        <fullName evidence="6">Phosphofurin acidic cluster sorting protein 2</fullName>
    </submittedName>
</protein>
<dbReference type="EMBL" id="LJIJ01000010">
    <property type="protein sequence ID" value="ODN06094.1"/>
    <property type="molecule type" value="Genomic_DNA"/>
</dbReference>
<feature type="domain" description="Phosphofurin acidic cluster sorting protein 1/2 N-terminal C2" evidence="5">
    <location>
        <begin position="29"/>
        <end position="173"/>
    </location>
</feature>
<comment type="caution">
    <text evidence="6">The sequence shown here is derived from an EMBL/GenBank/DDBJ whole genome shotgun (WGS) entry which is preliminary data.</text>
</comment>
<dbReference type="STRING" id="48709.A0A1D2NLF6"/>
<feature type="domain" description="Phosphofurin acidic cluster sorting protein 1/2 C-terminal" evidence="4">
    <location>
        <begin position="361"/>
        <end position="578"/>
    </location>
</feature>
<accession>A0A1D2NLF6</accession>
<feature type="region of interest" description="Disordered" evidence="3">
    <location>
        <begin position="175"/>
        <end position="223"/>
    </location>
</feature>
<dbReference type="PANTHER" id="PTHR13280">
    <property type="entry name" value="PHOSPHOFURIN ACIDIC CLUSTER SORTING PROTEIN"/>
    <property type="match status" value="1"/>
</dbReference>
<sequence>MNSFQAPDRPRYNTCEFNSVEPNVDNVLSSRLCSLTLIRLVVMRPLPTSEVSSVIVAVKMAGSRRTLRSNEIPLTDNGLINTDLELHFSLQYPHFLKRDENRLLIMLQRRKKYKNRTILGYKTLAEGTIDMAMVLQRSYLDLELNLFTPDGGNKENNGPLAKVTIMGIASQPVDDLEDRKGKHNSGKPRNPAHDFSDDEDDFSSHSSDSPPDDVILRKNSKLPHNRNLKQKIVNLLKKFKATEEGHRGSEAKTGGAIDNIDNIDELFDELEGLSDSEPDADTLSVGSFPKPVLPPFFASSHSIPEKSNLTSDERPDSDSFTEPDQHSGESPKLSVRSPGTSPCVGIFSPVTTTKAKVISIADQLAKAFPPDDRFLDLIVLVSVENQGGGVFSALDKSGIRVLGIESDADLKQVLPHIVAKVQKFCNNNAKAPPPITIAVAGTDAFLSGTAKHYVTQLSSRPHDWQNYFSFLYAPFITGGSIWRLLCQRDTLYGQTFTDQLEREPSEEMALRIISYANVAKERRQIVNVPIAEAMITFKENEESSQVFVPFISEVRLNVGYSSVSIEQQQDPGDLSSSPPSPPHSPREEPLELQVDFWKGTIKSSVKASFRSLTIQRTSDNALALSYTLKEQKKQKIMRLGKKKERDSDVKNQCTDGISRLVCLAKSQTPIKLFVDGAEWPGVKFFQVSAQWQSQVKTLPLLLADPSKIDSIKN</sequence>
<feature type="region of interest" description="Disordered" evidence="3">
    <location>
        <begin position="299"/>
        <end position="339"/>
    </location>
</feature>
<evidence type="ECO:0000259" key="4">
    <source>
        <dbReference type="Pfam" id="PF10254"/>
    </source>
</evidence>
<evidence type="ECO:0000313" key="7">
    <source>
        <dbReference type="Proteomes" id="UP000094527"/>
    </source>
</evidence>
<dbReference type="Proteomes" id="UP000094527">
    <property type="component" value="Unassembled WGS sequence"/>
</dbReference>
<reference evidence="6 7" key="1">
    <citation type="journal article" date="2016" name="Genome Biol. Evol.">
        <title>Gene Family Evolution Reflects Adaptation to Soil Environmental Stressors in the Genome of the Collembolan Orchesella cincta.</title>
        <authorList>
            <person name="Faddeeva-Vakhrusheva A."/>
            <person name="Derks M.F."/>
            <person name="Anvar S.Y."/>
            <person name="Agamennone V."/>
            <person name="Suring W."/>
            <person name="Smit S."/>
            <person name="van Straalen N.M."/>
            <person name="Roelofs D."/>
        </authorList>
    </citation>
    <scope>NUCLEOTIDE SEQUENCE [LARGE SCALE GENOMIC DNA]</scope>
    <source>
        <tissue evidence="6">Mixed pool</tissue>
    </source>
</reference>
<dbReference type="PANTHER" id="PTHR13280:SF17">
    <property type="entry name" value="KRUEPPEL TARGET AT 95D, ISOFORM A"/>
    <property type="match status" value="1"/>
</dbReference>
<name>A0A1D2NLF6_ORCCI</name>
<dbReference type="InterPro" id="IPR057541">
    <property type="entry name" value="PACS1/2_N"/>
</dbReference>
<evidence type="ECO:0000313" key="6">
    <source>
        <dbReference type="EMBL" id="ODN06094.1"/>
    </source>
</evidence>
<dbReference type="Pfam" id="PF25332">
    <property type="entry name" value="C2_PACS_N"/>
    <property type="match status" value="1"/>
</dbReference>
<keyword evidence="7" id="KW-1185">Reference proteome</keyword>
<feature type="compositionally biased region" description="Polar residues" evidence="3">
    <location>
        <begin position="299"/>
        <end position="310"/>
    </location>
</feature>
<evidence type="ECO:0000259" key="5">
    <source>
        <dbReference type="Pfam" id="PF25332"/>
    </source>
</evidence>
<keyword evidence="2" id="KW-0597">Phosphoprotein</keyword>
<proteinExistence type="inferred from homology"/>
<organism evidence="6 7">
    <name type="scientific">Orchesella cincta</name>
    <name type="common">Springtail</name>
    <name type="synonym">Podura cincta</name>
    <dbReference type="NCBI Taxonomy" id="48709"/>
    <lineage>
        <taxon>Eukaryota</taxon>
        <taxon>Metazoa</taxon>
        <taxon>Ecdysozoa</taxon>
        <taxon>Arthropoda</taxon>
        <taxon>Hexapoda</taxon>
        <taxon>Collembola</taxon>
        <taxon>Entomobryomorpha</taxon>
        <taxon>Entomobryoidea</taxon>
        <taxon>Orchesellidae</taxon>
        <taxon>Orchesellinae</taxon>
        <taxon>Orchesella</taxon>
    </lineage>
</organism>
<evidence type="ECO:0000256" key="1">
    <source>
        <dbReference type="ARBA" id="ARBA00008590"/>
    </source>
</evidence>
<dbReference type="AlphaFoldDB" id="A0A1D2NLF6"/>